<dbReference type="NCBIfam" id="TIGR01168">
    <property type="entry name" value="YSIRK_signal"/>
    <property type="match status" value="1"/>
</dbReference>
<reference evidence="3 4" key="1">
    <citation type="submission" date="2024-06" db="EMBL/GenBank/DDBJ databases">
        <title>Genomic Encyclopedia of Type Strains, Phase IV (KMG-IV): sequencing the most valuable type-strain genomes for metagenomic binning, comparative biology and taxonomic classification.</title>
        <authorList>
            <person name="Goeker M."/>
        </authorList>
    </citation>
    <scope>NUCLEOTIDE SEQUENCE [LARGE SCALE GENOMIC DNA]</scope>
    <source>
        <strain evidence="3 4">DSM 28303</strain>
    </source>
</reference>
<keyword evidence="4" id="KW-1185">Reference proteome</keyword>
<proteinExistence type="predicted"/>
<dbReference type="RefSeq" id="WP_354363685.1">
    <property type="nucleotide sequence ID" value="NZ_JBEPLO010000001.1"/>
</dbReference>
<dbReference type="InterPro" id="IPR005877">
    <property type="entry name" value="YSIRK_signal_dom"/>
</dbReference>
<dbReference type="EMBL" id="JBEPLO010000001">
    <property type="protein sequence ID" value="MET3557015.1"/>
    <property type="molecule type" value="Genomic_DNA"/>
</dbReference>
<evidence type="ECO:0000313" key="3">
    <source>
        <dbReference type="EMBL" id="MET3557015.1"/>
    </source>
</evidence>
<evidence type="ECO:0000256" key="1">
    <source>
        <dbReference type="ARBA" id="ARBA00022729"/>
    </source>
</evidence>
<protein>
    <recommendedName>
        <fullName evidence="2">YSIRK Gram-positive signal peptide domain-containing protein</fullName>
    </recommendedName>
</protein>
<dbReference type="Pfam" id="PF04650">
    <property type="entry name" value="YSIRK_signal"/>
    <property type="match status" value="1"/>
</dbReference>
<keyword evidence="1" id="KW-0732">Signal</keyword>
<evidence type="ECO:0000313" key="4">
    <source>
        <dbReference type="Proteomes" id="UP001549122"/>
    </source>
</evidence>
<accession>A0ABV2FF22</accession>
<name>A0ABV2FF22_9STRE</name>
<gene>
    <name evidence="3" type="ORF">ABID29_000124</name>
</gene>
<organism evidence="3 4">
    <name type="scientific">Streptococcus rupicaprae</name>
    <dbReference type="NCBI Taxonomy" id="759619"/>
    <lineage>
        <taxon>Bacteria</taxon>
        <taxon>Bacillati</taxon>
        <taxon>Bacillota</taxon>
        <taxon>Bacilli</taxon>
        <taxon>Lactobacillales</taxon>
        <taxon>Streptococcaceae</taxon>
        <taxon>Streptococcus</taxon>
    </lineage>
</organism>
<comment type="caution">
    <text evidence="3">The sequence shown here is derived from an EMBL/GenBank/DDBJ whole genome shotgun (WGS) entry which is preliminary data.</text>
</comment>
<feature type="domain" description="YSIRK Gram-positive signal peptide" evidence="2">
    <location>
        <begin position="5"/>
        <end position="29"/>
    </location>
</feature>
<dbReference type="Proteomes" id="UP001549122">
    <property type="component" value="Unassembled WGS sequence"/>
</dbReference>
<sequence>MTAKNRKERYSLRKLKGGVGSVLVGTLLLTGTSVVMAESREEKQAIEYPTY</sequence>
<evidence type="ECO:0000259" key="2">
    <source>
        <dbReference type="Pfam" id="PF04650"/>
    </source>
</evidence>